<proteinExistence type="predicted"/>
<dbReference type="RefSeq" id="WP_404536171.1">
    <property type="nucleotide sequence ID" value="NZ_JADIKL010000002.1"/>
</dbReference>
<reference evidence="1 2" key="1">
    <citation type="submission" date="2020-10" db="EMBL/GenBank/DDBJ databases">
        <title>Phylogeny of dyella-like bacteria.</title>
        <authorList>
            <person name="Fu J."/>
        </authorList>
    </citation>
    <scope>NUCLEOTIDE SEQUENCE [LARGE SCALE GENOMIC DNA]</scope>
    <source>
        <strain evidence="1 2">DKC-1</strain>
    </source>
</reference>
<dbReference type="EMBL" id="JADIKL010000002">
    <property type="protein sequence ID" value="MFK2929746.1"/>
    <property type="molecule type" value="Genomic_DNA"/>
</dbReference>
<dbReference type="InterPro" id="IPR025048">
    <property type="entry name" value="DUF3987"/>
</dbReference>
<keyword evidence="2" id="KW-1185">Reference proteome</keyword>
<protein>
    <submittedName>
        <fullName evidence="1">DUF3987 domain-containing protein</fullName>
    </submittedName>
</protein>
<dbReference type="Pfam" id="PF13148">
    <property type="entry name" value="DUF3987"/>
    <property type="match status" value="1"/>
</dbReference>
<name>A0ABW8KEA2_9GAMM</name>
<gene>
    <name evidence="1" type="ORF">ISP14_02965</name>
</gene>
<accession>A0ABW8KEA2</accession>
<organism evidence="1 2">
    <name type="scientific">Dyella agri</name>
    <dbReference type="NCBI Taxonomy" id="1926869"/>
    <lineage>
        <taxon>Bacteria</taxon>
        <taxon>Pseudomonadati</taxon>
        <taxon>Pseudomonadota</taxon>
        <taxon>Gammaproteobacteria</taxon>
        <taxon>Lysobacterales</taxon>
        <taxon>Rhodanobacteraceae</taxon>
        <taxon>Dyella</taxon>
    </lineage>
</organism>
<sequence length="476" mass="53547">MFQNNPNAYPIASLTPNLSKAALELADIVACTDIIAGTSILNAANVAICGKASWKHPATGKFHPSTLYSMIFAVSGDRKTTADNLACSPIYEEETQNILKHAESIKAFKSAHTTWSSIHAGLKNRIKKLTREGKDTTDAEAEAEAHAALEPNEPRLRRLIRQDITKRAIYEALEGDGATAAFMVDEGQILLEGDIMRHLGVLNKIWDGAAILTYDRAKHDTIIVRNPRACISIMVQPTVFNKFLQRHGAITHGSGHFARYLFARSPSIQGYRHTNAINTGLIDLVPFHHRITALLQLDAGEVAPMQHALLEFDEQAKIEWFQIAYKVEADLKPGSFLSDIGDFASKYMDIVGRIATTMHVFDDVPGKISVDTLLRAEAIACWHLNEYKAIFSTEMQRSEESIDAEAVYGYLYSRYYRRNMNSVSKNYVRQRCGVRGERYYRALDELIMMRAIEIQRSQNNTQIIVFNPQFFYENPI</sequence>
<comment type="caution">
    <text evidence="1">The sequence shown here is derived from an EMBL/GenBank/DDBJ whole genome shotgun (WGS) entry which is preliminary data.</text>
</comment>
<evidence type="ECO:0000313" key="1">
    <source>
        <dbReference type="EMBL" id="MFK2929746.1"/>
    </source>
</evidence>
<evidence type="ECO:0000313" key="2">
    <source>
        <dbReference type="Proteomes" id="UP001620397"/>
    </source>
</evidence>
<dbReference type="Proteomes" id="UP001620397">
    <property type="component" value="Unassembled WGS sequence"/>
</dbReference>